<dbReference type="InterPro" id="IPR021953">
    <property type="entry name" value="DUF3570"/>
</dbReference>
<sequence length="410" mass="46374">MKKLTLAIGLYMGVLLSASAQKTADTSNYQSRKLKVEEINIVSSYYHQDGNNSAVTGGIGTEKLTDFGNTFDIRFSKWDSKARQHFFTFELGVDAYSSASSDKIDPYTVSSASMTDKRIYPSLAWSVNNAKKGTTFGAVASYSTEYDYQSYGTGLNFSKTSKDGNREFSAKVNAFFDTWKVILPSELRTIYRADGSYYFYGSGGEHDPYPVDYKPRNSYSSSFSLAQVVNKRMQVLLTVDPAYQAGLLATKYQRVYFTDGTVKSEELPDTRVKLPIGARLNYFAGNKVVIRTFYRYYQDDWGVKAHTFELETPIKMTPFLTLSPYYRYYTQTAADYFAAYGAHKLSDKYYTSDYDLSKLNSNMVGTGIRIMPPHGVFGIQSWASLELRYGHYMRSNGLTSNTITLYAKFK</sequence>
<name>A0ABT6YBM5_9BACT</name>
<dbReference type="EMBL" id="JASHIF010000014">
    <property type="protein sequence ID" value="MDI9860862.1"/>
    <property type="molecule type" value="Genomic_DNA"/>
</dbReference>
<protein>
    <submittedName>
        <fullName evidence="2">DUF3570 domain-containing protein</fullName>
    </submittedName>
</protein>
<evidence type="ECO:0000313" key="2">
    <source>
        <dbReference type="EMBL" id="MDI9860862.1"/>
    </source>
</evidence>
<gene>
    <name evidence="2" type="ORF">QM524_16720</name>
</gene>
<evidence type="ECO:0000313" key="3">
    <source>
        <dbReference type="Proteomes" id="UP001236507"/>
    </source>
</evidence>
<proteinExistence type="predicted"/>
<keyword evidence="1" id="KW-0732">Signal</keyword>
<reference evidence="2 3" key="1">
    <citation type="submission" date="2023-05" db="EMBL/GenBank/DDBJ databases">
        <title>Novel species of genus Flectobacillus isolated from stream in China.</title>
        <authorList>
            <person name="Lu H."/>
        </authorList>
    </citation>
    <scope>NUCLEOTIDE SEQUENCE [LARGE SCALE GENOMIC DNA]</scope>
    <source>
        <strain evidence="2 3">KCTC 42575</strain>
    </source>
</reference>
<dbReference type="Pfam" id="PF12094">
    <property type="entry name" value="DUF3570"/>
    <property type="match status" value="1"/>
</dbReference>
<dbReference type="RefSeq" id="WP_283345441.1">
    <property type="nucleotide sequence ID" value="NZ_JASHIF010000014.1"/>
</dbReference>
<dbReference type="Proteomes" id="UP001236507">
    <property type="component" value="Unassembled WGS sequence"/>
</dbReference>
<comment type="caution">
    <text evidence="2">The sequence shown here is derived from an EMBL/GenBank/DDBJ whole genome shotgun (WGS) entry which is preliminary data.</text>
</comment>
<feature type="signal peptide" evidence="1">
    <location>
        <begin position="1"/>
        <end position="20"/>
    </location>
</feature>
<evidence type="ECO:0000256" key="1">
    <source>
        <dbReference type="SAM" id="SignalP"/>
    </source>
</evidence>
<organism evidence="2 3">
    <name type="scientific">Flectobacillus roseus</name>
    <dbReference type="NCBI Taxonomy" id="502259"/>
    <lineage>
        <taxon>Bacteria</taxon>
        <taxon>Pseudomonadati</taxon>
        <taxon>Bacteroidota</taxon>
        <taxon>Cytophagia</taxon>
        <taxon>Cytophagales</taxon>
        <taxon>Flectobacillaceae</taxon>
        <taxon>Flectobacillus</taxon>
    </lineage>
</organism>
<accession>A0ABT6YBM5</accession>
<feature type="chain" id="PRO_5045408185" evidence="1">
    <location>
        <begin position="21"/>
        <end position="410"/>
    </location>
</feature>
<keyword evidence="3" id="KW-1185">Reference proteome</keyword>